<dbReference type="InterPro" id="IPR036291">
    <property type="entry name" value="NAD(P)-bd_dom_sf"/>
</dbReference>
<keyword evidence="2" id="KW-0560">Oxidoreductase</keyword>
<evidence type="ECO:0000256" key="3">
    <source>
        <dbReference type="RuleBase" id="RU000363"/>
    </source>
</evidence>
<dbReference type="OrthoDB" id="1274115at2759"/>
<name>A0A8H6T020_MYCCL</name>
<dbReference type="EMBL" id="JACAZE010000008">
    <property type="protein sequence ID" value="KAF7308556.1"/>
    <property type="molecule type" value="Genomic_DNA"/>
</dbReference>
<gene>
    <name evidence="4" type="ORF">HMN09_00704700</name>
</gene>
<dbReference type="PRINTS" id="PR00080">
    <property type="entry name" value="SDRFAMILY"/>
</dbReference>
<comment type="similarity">
    <text evidence="1 3">Belongs to the short-chain dehydrogenases/reductases (SDR) family.</text>
</comment>
<dbReference type="SUPFAM" id="SSF51735">
    <property type="entry name" value="NAD(P)-binding Rossmann-fold domains"/>
    <property type="match status" value="1"/>
</dbReference>
<dbReference type="AlphaFoldDB" id="A0A8H6T020"/>
<comment type="caution">
    <text evidence="4">The sequence shown here is derived from an EMBL/GenBank/DDBJ whole genome shotgun (WGS) entry which is preliminary data.</text>
</comment>
<organism evidence="4 5">
    <name type="scientific">Mycena chlorophos</name>
    <name type="common">Agaric fungus</name>
    <name type="synonym">Agaricus chlorophos</name>
    <dbReference type="NCBI Taxonomy" id="658473"/>
    <lineage>
        <taxon>Eukaryota</taxon>
        <taxon>Fungi</taxon>
        <taxon>Dikarya</taxon>
        <taxon>Basidiomycota</taxon>
        <taxon>Agaricomycotina</taxon>
        <taxon>Agaricomycetes</taxon>
        <taxon>Agaricomycetidae</taxon>
        <taxon>Agaricales</taxon>
        <taxon>Marasmiineae</taxon>
        <taxon>Mycenaceae</taxon>
        <taxon>Mycena</taxon>
    </lineage>
</organism>
<evidence type="ECO:0000313" key="5">
    <source>
        <dbReference type="Proteomes" id="UP000613580"/>
    </source>
</evidence>
<evidence type="ECO:0000313" key="4">
    <source>
        <dbReference type="EMBL" id="KAF7308556.1"/>
    </source>
</evidence>
<protein>
    <submittedName>
        <fullName evidence="4">NAD(P)-binding protein</fullName>
    </submittedName>
</protein>
<evidence type="ECO:0000256" key="1">
    <source>
        <dbReference type="ARBA" id="ARBA00006484"/>
    </source>
</evidence>
<dbReference type="PRINTS" id="PR00081">
    <property type="entry name" value="GDHRDH"/>
</dbReference>
<dbReference type="InterPro" id="IPR002347">
    <property type="entry name" value="SDR_fam"/>
</dbReference>
<keyword evidence="5" id="KW-1185">Reference proteome</keyword>
<dbReference type="CDD" id="cd05374">
    <property type="entry name" value="17beta-HSD-like_SDR_c"/>
    <property type="match status" value="1"/>
</dbReference>
<dbReference type="PANTHER" id="PTHR43976">
    <property type="entry name" value="SHORT CHAIN DEHYDROGENASE"/>
    <property type="match status" value="1"/>
</dbReference>
<sequence length="298" mass="32892">MFSTVNVFPMPPRVWFITGASSGFGLIMATKALASGDKVVATLRKPEVLNEFADQYTKDQLLVLKLDVTKLEDIKAGFAAAKETFGRIDVVLNNSGFGIIHEVESASEENARRMFEVNFWGAARVTQQAVAFFRDVNSPQGGLLMNMSSMFGVDASPGAGFYCASKFAGEALTDALVKELDPAWNIKVMILCPGWFKTNMTTVNAIREDQHPAYAKNPNLASSLVRGAFVALERGDSPLLQDPNKLIEKIWTLSTLENPPYRVAFGEDAKACFEACWKNHKRDLEASEEWSKDLTFSN</sequence>
<evidence type="ECO:0000256" key="2">
    <source>
        <dbReference type="ARBA" id="ARBA00023002"/>
    </source>
</evidence>
<dbReference type="Pfam" id="PF00106">
    <property type="entry name" value="adh_short"/>
    <property type="match status" value="1"/>
</dbReference>
<dbReference type="InterPro" id="IPR051911">
    <property type="entry name" value="SDR_oxidoreductase"/>
</dbReference>
<dbReference type="Proteomes" id="UP000613580">
    <property type="component" value="Unassembled WGS sequence"/>
</dbReference>
<dbReference type="Gene3D" id="3.40.50.720">
    <property type="entry name" value="NAD(P)-binding Rossmann-like Domain"/>
    <property type="match status" value="1"/>
</dbReference>
<dbReference type="PANTHER" id="PTHR43976:SF16">
    <property type="entry name" value="SHORT-CHAIN DEHYDROGENASE_REDUCTASE FAMILY PROTEIN"/>
    <property type="match status" value="1"/>
</dbReference>
<dbReference type="GO" id="GO:0016491">
    <property type="term" value="F:oxidoreductase activity"/>
    <property type="evidence" value="ECO:0007669"/>
    <property type="project" value="UniProtKB-KW"/>
</dbReference>
<accession>A0A8H6T020</accession>
<proteinExistence type="inferred from homology"/>
<reference evidence="4" key="1">
    <citation type="submission" date="2020-05" db="EMBL/GenBank/DDBJ databases">
        <title>Mycena genomes resolve the evolution of fungal bioluminescence.</title>
        <authorList>
            <person name="Tsai I.J."/>
        </authorList>
    </citation>
    <scope>NUCLEOTIDE SEQUENCE</scope>
    <source>
        <strain evidence="4">110903Hualien_Pintung</strain>
    </source>
</reference>